<dbReference type="InterPro" id="IPR045518">
    <property type="entry name" value="2EXR"/>
</dbReference>
<keyword evidence="4" id="KW-1185">Reference proteome</keyword>
<name>A0ABR0ENZ8_ZASCE</name>
<evidence type="ECO:0000313" key="3">
    <source>
        <dbReference type="EMBL" id="KAK4503210.1"/>
    </source>
</evidence>
<feature type="compositionally biased region" description="Acidic residues" evidence="1">
    <location>
        <begin position="36"/>
        <end position="60"/>
    </location>
</feature>
<dbReference type="PANTHER" id="PTHR42085">
    <property type="entry name" value="F-BOX DOMAIN-CONTAINING PROTEIN"/>
    <property type="match status" value="1"/>
</dbReference>
<dbReference type="InterPro" id="IPR038883">
    <property type="entry name" value="AN11006-like"/>
</dbReference>
<dbReference type="Pfam" id="PF20150">
    <property type="entry name" value="2EXR"/>
    <property type="match status" value="1"/>
</dbReference>
<dbReference type="Proteomes" id="UP001305779">
    <property type="component" value="Unassembled WGS sequence"/>
</dbReference>
<feature type="compositionally biased region" description="Basic residues" evidence="1">
    <location>
        <begin position="66"/>
        <end position="87"/>
    </location>
</feature>
<evidence type="ECO:0000259" key="2">
    <source>
        <dbReference type="Pfam" id="PF20150"/>
    </source>
</evidence>
<comment type="caution">
    <text evidence="3">The sequence shown here is derived from an EMBL/GenBank/DDBJ whole genome shotgun (WGS) entry which is preliminary data.</text>
</comment>
<dbReference type="EMBL" id="JAXOVC010000004">
    <property type="protein sequence ID" value="KAK4503210.1"/>
    <property type="molecule type" value="Genomic_DNA"/>
</dbReference>
<proteinExistence type="predicted"/>
<feature type="compositionally biased region" description="Basic and acidic residues" evidence="1">
    <location>
        <begin position="324"/>
        <end position="335"/>
    </location>
</feature>
<feature type="region of interest" description="Disordered" evidence="1">
    <location>
        <begin position="36"/>
        <end position="87"/>
    </location>
</feature>
<feature type="region of interest" description="Disordered" evidence="1">
    <location>
        <begin position="313"/>
        <end position="335"/>
    </location>
</feature>
<reference evidence="3 4" key="1">
    <citation type="journal article" date="2023" name="G3 (Bethesda)">
        <title>A chromosome-level genome assembly of Zasmidium syzygii isolated from banana leaves.</title>
        <authorList>
            <person name="van Westerhoven A.C."/>
            <person name="Mehrabi R."/>
            <person name="Talebi R."/>
            <person name="Steentjes M.B.F."/>
            <person name="Corcolon B."/>
            <person name="Chong P.A."/>
            <person name="Kema G.H.J."/>
            <person name="Seidl M.F."/>
        </authorList>
    </citation>
    <scope>NUCLEOTIDE SEQUENCE [LARGE SCALE GENOMIC DNA]</scope>
    <source>
        <strain evidence="3 4">P124</strain>
    </source>
</reference>
<feature type="domain" description="2EXR" evidence="2">
    <location>
        <begin position="93"/>
        <end position="195"/>
    </location>
</feature>
<dbReference type="PANTHER" id="PTHR42085:SF2">
    <property type="entry name" value="F-BOX DOMAIN-CONTAINING PROTEIN"/>
    <property type="match status" value="1"/>
</dbReference>
<organism evidence="3 4">
    <name type="scientific">Zasmidium cellare</name>
    <name type="common">Wine cellar mold</name>
    <name type="synonym">Racodium cellare</name>
    <dbReference type="NCBI Taxonomy" id="395010"/>
    <lineage>
        <taxon>Eukaryota</taxon>
        <taxon>Fungi</taxon>
        <taxon>Dikarya</taxon>
        <taxon>Ascomycota</taxon>
        <taxon>Pezizomycotina</taxon>
        <taxon>Dothideomycetes</taxon>
        <taxon>Dothideomycetidae</taxon>
        <taxon>Mycosphaerellales</taxon>
        <taxon>Mycosphaerellaceae</taxon>
        <taxon>Zasmidium</taxon>
    </lineage>
</organism>
<evidence type="ECO:0000313" key="4">
    <source>
        <dbReference type="Proteomes" id="UP001305779"/>
    </source>
</evidence>
<protein>
    <recommendedName>
        <fullName evidence="2">2EXR domain-containing protein</fullName>
    </recommendedName>
</protein>
<evidence type="ECO:0000256" key="1">
    <source>
        <dbReference type="SAM" id="MobiDB-lite"/>
    </source>
</evidence>
<accession>A0ABR0ENZ8</accession>
<gene>
    <name evidence="3" type="ORF">PRZ48_006638</name>
</gene>
<sequence length="350" mass="39923">MATITATETAPAPITGKRKRNQVSYVADEYFDDLNLDEDVEAEEEDDDEEVAAQSEDDDSYGTAPKRGKTPAKKRARLTASKPKKAKREPAFRFLDLPAELRDEIYDLALTEPDGITLVAKTKKFRRIVTRGPITTQDDDYYYGLQRRRRYYWGYRNDGNNSQTTVIGQPTRQLVPNLLAVNKQIRDEASSILYKQEIVLESTTALHIFITSIGAYNRQLLSDITIKGWGAGRGVTKGHNFAALSILATCTNLKSLFVDCAVGCYRTPKRLARQIFRDSHYFLEAFGAANGRYDAAVDILVFDDERQFNKNARTRYYERTSQTQEREADPEKKKEFEDELRKLLRGGKKK</sequence>